<sequence>MAARLHAVGVNANQRGNPVLAAIRNVPWQHTDTPADYQVGRTTGVVYLRPTPVTGSLRYHRVHPEYIAARLRALENKFQLRLLLCLVDIDDHQQHIRELTRMCILNNLTMIVAWSPEEAARYIETLKAYENKPPDMLKGQVDPDYFSRLADSLTAIKSVNKTDAMTLSSSIGSFRDMAHASAQELQLLPGFGEQKAARFESAFKKPFLIGAGGSGLAGTGDGNTRIAAESSGAAEA</sequence>
<gene>
    <name evidence="8" type="primary">RAD10</name>
    <name evidence="8" type="ORF">HK105_207281</name>
</gene>
<evidence type="ECO:0000256" key="6">
    <source>
        <dbReference type="ARBA" id="ARBA00023242"/>
    </source>
</evidence>
<evidence type="ECO:0000256" key="1">
    <source>
        <dbReference type="ARBA" id="ARBA00004123"/>
    </source>
</evidence>
<evidence type="ECO:0000259" key="7">
    <source>
        <dbReference type="Pfam" id="PF03834"/>
    </source>
</evidence>
<dbReference type="Gene3D" id="3.40.50.10130">
    <property type="match status" value="1"/>
</dbReference>
<keyword evidence="8" id="KW-0378">Hydrolase</keyword>
<dbReference type="SUPFAM" id="SSF52980">
    <property type="entry name" value="Restriction endonuclease-like"/>
    <property type="match status" value="1"/>
</dbReference>
<accession>A0ABR4N0V5</accession>
<dbReference type="InterPro" id="IPR010994">
    <property type="entry name" value="RuvA_2-like"/>
</dbReference>
<keyword evidence="5" id="KW-0234">DNA repair</keyword>
<keyword evidence="6" id="KW-0539">Nucleus</keyword>
<dbReference type="InterPro" id="IPR004579">
    <property type="entry name" value="ERCC1/RAD10/SWI10"/>
</dbReference>
<evidence type="ECO:0000256" key="2">
    <source>
        <dbReference type="ARBA" id="ARBA00008283"/>
    </source>
</evidence>
<comment type="similarity">
    <text evidence="2">Belongs to the ERCC1/RAD10/SWI10 family.</text>
</comment>
<feature type="domain" description="ERCC1-like central" evidence="7">
    <location>
        <begin position="8"/>
        <end position="127"/>
    </location>
</feature>
<evidence type="ECO:0000256" key="4">
    <source>
        <dbReference type="ARBA" id="ARBA00023125"/>
    </source>
</evidence>
<protein>
    <submittedName>
        <fullName evidence="8">SsDNA endonuclease and repair protein rad10</fullName>
    </submittedName>
</protein>
<proteinExistence type="inferred from homology"/>
<dbReference type="Proteomes" id="UP001527925">
    <property type="component" value="Unassembled WGS sequence"/>
</dbReference>
<keyword evidence="3" id="KW-0227">DNA damage</keyword>
<keyword evidence="8" id="KW-0255">Endonuclease</keyword>
<organism evidence="8 9">
    <name type="scientific">Polyrhizophydium stewartii</name>
    <dbReference type="NCBI Taxonomy" id="2732419"/>
    <lineage>
        <taxon>Eukaryota</taxon>
        <taxon>Fungi</taxon>
        <taxon>Fungi incertae sedis</taxon>
        <taxon>Chytridiomycota</taxon>
        <taxon>Chytridiomycota incertae sedis</taxon>
        <taxon>Chytridiomycetes</taxon>
        <taxon>Rhizophydiales</taxon>
        <taxon>Rhizophydiales incertae sedis</taxon>
        <taxon>Polyrhizophydium</taxon>
    </lineage>
</organism>
<dbReference type="SUPFAM" id="SSF47781">
    <property type="entry name" value="RuvA domain 2-like"/>
    <property type="match status" value="1"/>
</dbReference>
<evidence type="ECO:0000313" key="9">
    <source>
        <dbReference type="Proteomes" id="UP001527925"/>
    </source>
</evidence>
<dbReference type="PANTHER" id="PTHR12749">
    <property type="entry name" value="EXCISION REPAIR CROSS-COMPLEMENTING 1 ERCC1"/>
    <property type="match status" value="1"/>
</dbReference>
<dbReference type="NCBIfam" id="TIGR00597">
    <property type="entry name" value="rad10"/>
    <property type="match status" value="1"/>
</dbReference>
<dbReference type="PANTHER" id="PTHR12749:SF0">
    <property type="entry name" value="DNA EXCISION REPAIR PROTEIN ERCC-1"/>
    <property type="match status" value="1"/>
</dbReference>
<name>A0ABR4N0V5_9FUNG</name>
<dbReference type="GO" id="GO:0004519">
    <property type="term" value="F:endonuclease activity"/>
    <property type="evidence" value="ECO:0007669"/>
    <property type="project" value="UniProtKB-KW"/>
</dbReference>
<evidence type="ECO:0000313" key="8">
    <source>
        <dbReference type="EMBL" id="KAL2913162.1"/>
    </source>
</evidence>
<evidence type="ECO:0000256" key="5">
    <source>
        <dbReference type="ARBA" id="ARBA00023204"/>
    </source>
</evidence>
<dbReference type="InterPro" id="IPR047260">
    <property type="entry name" value="ERCC1-like_central_dom"/>
</dbReference>
<dbReference type="InterPro" id="IPR011335">
    <property type="entry name" value="Restrct_endonuc-II-like"/>
</dbReference>
<comment type="caution">
    <text evidence="8">The sequence shown here is derived from an EMBL/GenBank/DDBJ whole genome shotgun (WGS) entry which is preliminary data.</text>
</comment>
<keyword evidence="9" id="KW-1185">Reference proteome</keyword>
<dbReference type="Pfam" id="PF03834">
    <property type="entry name" value="Rad10"/>
    <property type="match status" value="1"/>
</dbReference>
<dbReference type="EMBL" id="JADGIZ020000050">
    <property type="protein sequence ID" value="KAL2913162.1"/>
    <property type="molecule type" value="Genomic_DNA"/>
</dbReference>
<evidence type="ECO:0000256" key="3">
    <source>
        <dbReference type="ARBA" id="ARBA00022763"/>
    </source>
</evidence>
<dbReference type="Gene3D" id="1.10.150.20">
    <property type="entry name" value="5' to 3' exonuclease, C-terminal subdomain"/>
    <property type="match status" value="1"/>
</dbReference>
<dbReference type="CDD" id="cd22325">
    <property type="entry name" value="ERCC1_C-like"/>
    <property type="match status" value="1"/>
</dbReference>
<reference evidence="8 9" key="1">
    <citation type="submission" date="2023-09" db="EMBL/GenBank/DDBJ databases">
        <title>Pangenome analysis of Batrachochytrium dendrobatidis and related Chytrids.</title>
        <authorList>
            <person name="Yacoub M.N."/>
            <person name="Stajich J.E."/>
            <person name="James T.Y."/>
        </authorList>
    </citation>
    <scope>NUCLEOTIDE SEQUENCE [LARGE SCALE GENOMIC DNA]</scope>
    <source>
        <strain evidence="8 9">JEL0888</strain>
    </source>
</reference>
<comment type="subcellular location">
    <subcellularLocation>
        <location evidence="1">Nucleus</location>
    </subcellularLocation>
</comment>
<keyword evidence="8" id="KW-0540">Nuclease</keyword>
<dbReference type="Pfam" id="PF14520">
    <property type="entry name" value="HHH_5"/>
    <property type="match status" value="1"/>
</dbReference>
<keyword evidence="4" id="KW-0238">DNA-binding</keyword>